<evidence type="ECO:0000256" key="2">
    <source>
        <dbReference type="ARBA" id="ARBA00007251"/>
    </source>
</evidence>
<evidence type="ECO:0000256" key="9">
    <source>
        <dbReference type="RuleBase" id="RU003814"/>
    </source>
</evidence>
<evidence type="ECO:0000256" key="3">
    <source>
        <dbReference type="ARBA" id="ARBA00022490"/>
    </source>
</evidence>
<dbReference type="AlphaFoldDB" id="A0A835YUA3"/>
<dbReference type="InterPro" id="IPR000649">
    <property type="entry name" value="IF-2B-related"/>
</dbReference>
<dbReference type="SUPFAM" id="SSF100950">
    <property type="entry name" value="NagB/RpiA/CoA transferase-like"/>
    <property type="match status" value="1"/>
</dbReference>
<dbReference type="Pfam" id="PF01008">
    <property type="entry name" value="IF-2B"/>
    <property type="match status" value="1"/>
</dbReference>
<dbReference type="PANTHER" id="PTHR45860">
    <property type="entry name" value="TRANSLATION INITIATION FACTOR EIF-2B SUBUNIT ALPHA"/>
    <property type="match status" value="1"/>
</dbReference>
<comment type="subunit">
    <text evidence="8">Component of the translation initiation factor 2B (eIF2B) complex which is a heterodecamer of two sets of five different subunits: alpha, beta, gamma, delta and epsilon. Subunits alpha, beta and delta comprise a regulatory subcomplex and subunits epsilon and gamma comprise a catalytic subcomplex. Within the complex, the hexameric regulatory complex resides at the center, with the two heterodimeric catalytic subcomplexes bound on opposite sides.</text>
</comment>
<comment type="caution">
    <text evidence="10">The sequence shown here is derived from an EMBL/GenBank/DDBJ whole genome shotgun (WGS) entry which is preliminary data.</text>
</comment>
<sequence length="321" mass="34763">MARPVIACKTDGKQEQAVVQEFLQMLGPETTLPVAAIKVLIGVIARSNASTIMGMERELRQTADLLLDSVVLHAKSTIALSSGCELFLRYVTRCSLDFPNFEDCKKQVLHRGEKFAEMSVTSRVRIAELGHGFVRDGAVIMTHGYSRVVASLLLRAAQTKHFTIMIPEGRPEGAGFEAAAVFSKAGIPVSVILDSAVGYFMEQVDLCVVGAEGVVENGGVVNKVGTCQMAVVAKALHKPFYVAAESYKFARLYPLNQRDLPEGRTPMIRLDPVGGEPAPPGVDCTNPCVDYTPADYITLLFTDLGVLTPSAVSDELIRLYQ</sequence>
<dbReference type="GO" id="GO:0005085">
    <property type="term" value="F:guanyl-nucleotide exchange factor activity"/>
    <property type="evidence" value="ECO:0007669"/>
    <property type="project" value="TreeGrafter"/>
</dbReference>
<proteinExistence type="inferred from homology"/>
<evidence type="ECO:0000256" key="6">
    <source>
        <dbReference type="ARBA" id="ARBA00044208"/>
    </source>
</evidence>
<dbReference type="Gene3D" id="3.40.50.10470">
    <property type="entry name" value="Translation initiation factor eif-2b, domain 2"/>
    <property type="match status" value="1"/>
</dbReference>
<evidence type="ECO:0000256" key="1">
    <source>
        <dbReference type="ARBA" id="ARBA00004514"/>
    </source>
</evidence>
<dbReference type="GO" id="GO:0003743">
    <property type="term" value="F:translation initiation factor activity"/>
    <property type="evidence" value="ECO:0007669"/>
    <property type="project" value="UniProtKB-KW"/>
</dbReference>
<evidence type="ECO:0000256" key="7">
    <source>
        <dbReference type="ARBA" id="ARBA00044236"/>
    </source>
</evidence>
<evidence type="ECO:0000313" key="11">
    <source>
        <dbReference type="Proteomes" id="UP000664859"/>
    </source>
</evidence>
<evidence type="ECO:0000256" key="5">
    <source>
        <dbReference type="ARBA" id="ARBA00022917"/>
    </source>
</evidence>
<organism evidence="10 11">
    <name type="scientific">Tribonema minus</name>
    <dbReference type="NCBI Taxonomy" id="303371"/>
    <lineage>
        <taxon>Eukaryota</taxon>
        <taxon>Sar</taxon>
        <taxon>Stramenopiles</taxon>
        <taxon>Ochrophyta</taxon>
        <taxon>PX clade</taxon>
        <taxon>Xanthophyceae</taxon>
        <taxon>Tribonematales</taxon>
        <taxon>Tribonemataceae</taxon>
        <taxon>Tribonema</taxon>
    </lineage>
</organism>
<accession>A0A835YUA3</accession>
<comment type="similarity">
    <text evidence="2 9">Belongs to the eIF-2B alpha/beta/delta subunits family.</text>
</comment>
<protein>
    <recommendedName>
        <fullName evidence="6">Translation initiation factor eIF2B subunit alpha</fullName>
    </recommendedName>
    <alternativeName>
        <fullName evidence="7">eIF2B GDP-GTP exchange factor subunit alpha</fullName>
    </alternativeName>
</protein>
<gene>
    <name evidence="10" type="ORF">JKP88DRAFT_186899</name>
</gene>
<keyword evidence="3" id="KW-0963">Cytoplasm</keyword>
<evidence type="ECO:0000256" key="4">
    <source>
        <dbReference type="ARBA" id="ARBA00022540"/>
    </source>
</evidence>
<dbReference type="Proteomes" id="UP000664859">
    <property type="component" value="Unassembled WGS sequence"/>
</dbReference>
<dbReference type="Gene3D" id="1.20.120.1070">
    <property type="entry name" value="Translation initiation factor eIF-2B, N-terminal domain"/>
    <property type="match status" value="1"/>
</dbReference>
<dbReference type="InterPro" id="IPR042529">
    <property type="entry name" value="IF_2B-like_C"/>
</dbReference>
<dbReference type="InterPro" id="IPR042528">
    <property type="entry name" value="elF-2B_alpha_N"/>
</dbReference>
<dbReference type="OrthoDB" id="10249309at2759"/>
<keyword evidence="5" id="KW-0648">Protein biosynthesis</keyword>
<dbReference type="GO" id="GO:0005829">
    <property type="term" value="C:cytosol"/>
    <property type="evidence" value="ECO:0007669"/>
    <property type="project" value="UniProtKB-SubCell"/>
</dbReference>
<keyword evidence="4 10" id="KW-0396">Initiation factor</keyword>
<name>A0A835YUA3_9STRA</name>
<dbReference type="EMBL" id="JAFCMP010000335">
    <property type="protein sequence ID" value="KAG5181154.1"/>
    <property type="molecule type" value="Genomic_DNA"/>
</dbReference>
<dbReference type="InterPro" id="IPR037171">
    <property type="entry name" value="NagB/RpiA_transferase-like"/>
</dbReference>
<dbReference type="GO" id="GO:0005851">
    <property type="term" value="C:eukaryotic translation initiation factor 2B complex"/>
    <property type="evidence" value="ECO:0007669"/>
    <property type="project" value="TreeGrafter"/>
</dbReference>
<dbReference type="PANTHER" id="PTHR45860:SF1">
    <property type="entry name" value="TRANSLATION INITIATION FACTOR EIF-2B SUBUNIT ALPHA"/>
    <property type="match status" value="1"/>
</dbReference>
<keyword evidence="11" id="KW-1185">Reference proteome</keyword>
<evidence type="ECO:0000256" key="8">
    <source>
        <dbReference type="ARBA" id="ARBA00046432"/>
    </source>
</evidence>
<comment type="subcellular location">
    <subcellularLocation>
        <location evidence="1">Cytoplasm</location>
        <location evidence="1">Cytosol</location>
    </subcellularLocation>
</comment>
<evidence type="ECO:0000313" key="10">
    <source>
        <dbReference type="EMBL" id="KAG5181154.1"/>
    </source>
</evidence>
<reference evidence="10" key="1">
    <citation type="submission" date="2021-02" db="EMBL/GenBank/DDBJ databases">
        <title>First Annotated Genome of the Yellow-green Alga Tribonema minus.</title>
        <authorList>
            <person name="Mahan K.M."/>
        </authorList>
    </citation>
    <scope>NUCLEOTIDE SEQUENCE</scope>
    <source>
        <strain evidence="10">UTEX B ZZ1240</strain>
    </source>
</reference>
<dbReference type="InterPro" id="IPR051501">
    <property type="entry name" value="eIF2B_alpha/beta/delta"/>
</dbReference>